<proteinExistence type="predicted"/>
<name>A0AAW3JSP7_9FIRM</name>
<dbReference type="PROSITE" id="PS50835">
    <property type="entry name" value="IG_LIKE"/>
    <property type="match status" value="2"/>
</dbReference>
<dbReference type="InterPro" id="IPR036179">
    <property type="entry name" value="Ig-like_dom_sf"/>
</dbReference>
<dbReference type="SUPFAM" id="SSF48726">
    <property type="entry name" value="Immunoglobulin"/>
    <property type="match status" value="2"/>
</dbReference>
<dbReference type="RefSeq" id="WP_055940980.1">
    <property type="nucleotide sequence ID" value="NZ_JAQDCV010000010.1"/>
</dbReference>
<evidence type="ECO:0000313" key="3">
    <source>
        <dbReference type="EMBL" id="KQC85907.1"/>
    </source>
</evidence>
<dbReference type="SMART" id="SM00409">
    <property type="entry name" value="IG"/>
    <property type="match status" value="7"/>
</dbReference>
<dbReference type="Gene3D" id="2.60.40.10">
    <property type="entry name" value="Immunoglobulins"/>
    <property type="match status" value="3"/>
</dbReference>
<keyword evidence="4" id="KW-1185">Reference proteome</keyword>
<organism evidence="3 4">
    <name type="scientific">Butyribacter intestini</name>
    <dbReference type="NCBI Taxonomy" id="1703332"/>
    <lineage>
        <taxon>Bacteria</taxon>
        <taxon>Bacillati</taxon>
        <taxon>Bacillota</taxon>
        <taxon>Clostridia</taxon>
        <taxon>Lachnospirales</taxon>
        <taxon>Lachnospiraceae</taxon>
        <taxon>Butyribacter</taxon>
    </lineage>
</organism>
<protein>
    <recommendedName>
        <fullName evidence="2">Ig-like domain-containing protein</fullName>
    </recommendedName>
</protein>
<feature type="domain" description="Ig-like" evidence="2">
    <location>
        <begin position="1377"/>
        <end position="1460"/>
    </location>
</feature>
<dbReference type="InterPro" id="IPR013783">
    <property type="entry name" value="Ig-like_fold"/>
</dbReference>
<dbReference type="InterPro" id="IPR003343">
    <property type="entry name" value="Big_2"/>
</dbReference>
<gene>
    <name evidence="3" type="ORF">APZ18_01520</name>
</gene>
<dbReference type="InterPro" id="IPR003599">
    <property type="entry name" value="Ig_sub"/>
</dbReference>
<evidence type="ECO:0000259" key="2">
    <source>
        <dbReference type="PROSITE" id="PS50835"/>
    </source>
</evidence>
<dbReference type="PANTHER" id="PTHR46013:SF4">
    <property type="entry name" value="B-CELL RECEPTOR CD22-RELATED"/>
    <property type="match status" value="1"/>
</dbReference>
<comment type="caution">
    <text evidence="3">The sequence shown here is derived from an EMBL/GenBank/DDBJ whole genome shotgun (WGS) entry which is preliminary data.</text>
</comment>
<dbReference type="EMBL" id="LLKB01000001">
    <property type="protein sequence ID" value="KQC85907.1"/>
    <property type="molecule type" value="Genomic_DNA"/>
</dbReference>
<feature type="signal peptide" evidence="1">
    <location>
        <begin position="1"/>
        <end position="21"/>
    </location>
</feature>
<evidence type="ECO:0000313" key="4">
    <source>
        <dbReference type="Proteomes" id="UP000050833"/>
    </source>
</evidence>
<evidence type="ECO:0000256" key="1">
    <source>
        <dbReference type="SAM" id="SignalP"/>
    </source>
</evidence>
<dbReference type="InterPro" id="IPR007110">
    <property type="entry name" value="Ig-like_dom"/>
</dbReference>
<dbReference type="Pfam" id="PF00047">
    <property type="entry name" value="ig"/>
    <property type="match status" value="1"/>
</dbReference>
<feature type="domain" description="Ig-like" evidence="2">
    <location>
        <begin position="1140"/>
        <end position="1254"/>
    </location>
</feature>
<feature type="chain" id="PRO_5043867722" description="Ig-like domain-containing protein" evidence="1">
    <location>
        <begin position="22"/>
        <end position="1859"/>
    </location>
</feature>
<dbReference type="SMART" id="SM00635">
    <property type="entry name" value="BID_2"/>
    <property type="match status" value="2"/>
</dbReference>
<reference evidence="3 4" key="1">
    <citation type="submission" date="2015-10" db="EMBL/GenBank/DDBJ databases">
        <title>Butyribacter intestini gen. nov., sp. nov., a butyric acid-producing bacterium of the family Lachnospiraceae isolated from the human faeces.</title>
        <authorList>
            <person name="Zou Y."/>
            <person name="Xue W."/>
            <person name="Luo G."/>
            <person name="Lv M."/>
        </authorList>
    </citation>
    <scope>NUCLEOTIDE SEQUENCE [LARGE SCALE GENOMIC DNA]</scope>
    <source>
        <strain evidence="3 4">TF01-11</strain>
    </source>
</reference>
<sequence>MRFNKKILSLVLAGAMVVSLAPSNVGVVSKMAAASGKMSAKSYDYDPAYQTQETLKDESGEKIGTLTYTNKAYFNSIISRYNNMTLESEDGNSIYTDTILFFDFDYNATTGTTSSAIGSEASSSLDIEDMYKKKAAEELKKAGADEKDVDYSDKLNKQVSADWKADVKVGKKIYAKLLYYYYDKDDKKQSGEVKLAFTLSDSYKKSEDYKQYAIYKYETDDDNSYVVTNDNYLYSGLTTVDNAYSIGSCTYQWYKADASGEYTKINNQTSSSVYLKNSNVIDPQSKTDDKLKCIATVKYDGIEIQSIEYDYTVYKVGSDSLYTTDDNSSWAYAKKDGKAVLNSGYEAINGATAKYTWQKYDEKEKTYKTIDGQSGKTLTIDKCTDADYVSYRAKIQISVGECLYTSFEKTIQLVENPPYSVNNKTGYGKNAEKNDADGKYYSQYSLSNNVVPGDTDNMTVDVKADTGYSLTYTWYEYKDGKWNEITDAKTNVYSKKFETADFDSTTSKQYKCKVTASNGTLTYDKSSFIFFENRDPEMYENYSNVKYGSTSRSNAKDNALKTAIGSSATLSGPKVSVNSQYQLNYQWQKFTKIDKDEYNKNHLIKVDENTWETNTDYGYTSVYDEDKDEYVYTYYKWTDIKDATADTYTIASVTDTAEKSDFGEYRLKYNAYKAGTTDLTNAKSVASGEFYVDLEQFNGFTAALPKNTEDNYTLEVGETIDLGVIASIANTEANNQKYDIAYQWQKYDSKTKAYTDIKDATTADYKKENITADDFGKYKCVITVIDKTTKAVISDVKPAEFEFNIKQAVKAENDTLTVKSESSYVVNHKNVGDNVTLSVAAETADAAKYPLTYKWEKIEKDSYSDSYGKYVDVMGSDGKAVSTADYALNIADENAFTTYRCTVSNGAHSQKVTFNVLKNDNFYAYAAATKSDNKTFIKKAGESVKMQVVNGSDDAAATFSYKWYACSSNHRSYKNEDDDDWYTIGDGYVQKRLANTTSVYEISSLTDADFDVNYYYCEVKNELTKETKTVTFYVKKYDTTDITFTDLDGAYDSSGTSCIDVELGSSKEFGAVVKNPESKNFIYKWSFEKLHKDDTKYEYDYERALDCTTEKLTLSNITEDNLGRYTLRIYEGSAADDDTPVITHYFEVSKKDAAAKKFTLSAVGNGQTGYYRSVGGNVTFATELSTESTDTVTYQWYQGGYYDDDDDTYNKGDAILGETGSSLNLTNLRKSDFGKYTCVAKAGKLTDFITFSVSEADAITVDWNNDEFDIYGGGASYNKTVKAKIGDSTNLTAVVTSATGDAISYQWYEEILEDTHYNFYAKDNVEKGAYKIMQGQTTDTLALNQMTKDAFKRYKLVISNGGYTVNVFFKLVRTDLPKVSVKADKTSLEKGETAVLTAKVTNLGDKTATYQWYKNGKKIDGATAATYTTEALFSDLNELKDDEKSVTYKCEVSTDIDKVSDEVYLNFAGWGTISQTKDFVMKGDTVDIGVKMKEAGDWKYTWYKKDVVSDEYVKVPEATSATISAIATSDDSKKLDNNRYKVVAEKGSDETYVSYYAYADVDVFNISDMTTLPSGKVAAYNKDADEETNYNQYFGYGIDGASKLRMTFSKDSNLYDSNAALYVFELDTQKIHRFDGYDLAGRTYVFDSGKCVFELTSAGSDKYTSATDGFTVEKAINPDIDYSTLSVSKKSVKLNAGKSATITYRALDNFGDTTKVTAKTSNKKVATVSVAAGKVTIKAAGKAKGAATAKITLKNGTKKATIKVTINNPVKKVKAAKKKATVKKKKTVKLTFKVTSYNKAKKTSDKITYKTSKKKVAKITKKKVSSKKIIVSVKGLKKGTSKITVTIGKKKAVVTVKVK</sequence>
<keyword evidence="1" id="KW-0732">Signal</keyword>
<dbReference type="PANTHER" id="PTHR46013">
    <property type="entry name" value="VASCULAR CELL ADHESION MOLECULE 1"/>
    <property type="match status" value="1"/>
</dbReference>
<dbReference type="Proteomes" id="UP000050833">
    <property type="component" value="Unassembled WGS sequence"/>
</dbReference>
<accession>A0AAW3JSP7</accession>
<dbReference type="Gene3D" id="2.60.40.1080">
    <property type="match status" value="2"/>
</dbReference>
<dbReference type="InterPro" id="IPR013151">
    <property type="entry name" value="Immunoglobulin_dom"/>
</dbReference>